<feature type="coiled-coil region" evidence="5">
    <location>
        <begin position="232"/>
        <end position="259"/>
    </location>
</feature>
<evidence type="ECO:0000313" key="7">
    <source>
        <dbReference type="Proteomes" id="UP001634394"/>
    </source>
</evidence>
<dbReference type="AlphaFoldDB" id="A0ABD3V009"/>
<comment type="caution">
    <text evidence="6">The sequence shown here is derived from an EMBL/GenBank/DDBJ whole genome shotgun (WGS) entry which is preliminary data.</text>
</comment>
<keyword evidence="2" id="KW-0963">Cytoplasm</keyword>
<organism evidence="6 7">
    <name type="scientific">Sinanodonta woodiana</name>
    <name type="common">Chinese pond mussel</name>
    <name type="synonym">Anodonta woodiana</name>
    <dbReference type="NCBI Taxonomy" id="1069815"/>
    <lineage>
        <taxon>Eukaryota</taxon>
        <taxon>Metazoa</taxon>
        <taxon>Spiralia</taxon>
        <taxon>Lophotrochozoa</taxon>
        <taxon>Mollusca</taxon>
        <taxon>Bivalvia</taxon>
        <taxon>Autobranchia</taxon>
        <taxon>Heteroconchia</taxon>
        <taxon>Palaeoheterodonta</taxon>
        <taxon>Unionida</taxon>
        <taxon>Unionoidea</taxon>
        <taxon>Unionidae</taxon>
        <taxon>Unioninae</taxon>
        <taxon>Sinanodonta</taxon>
    </lineage>
</organism>
<evidence type="ECO:0000256" key="2">
    <source>
        <dbReference type="ARBA" id="ARBA00022490"/>
    </source>
</evidence>
<gene>
    <name evidence="6" type="ORF">ACJMK2_013614</name>
</gene>
<dbReference type="InterPro" id="IPR018159">
    <property type="entry name" value="Spectrin/alpha-actinin"/>
</dbReference>
<evidence type="ECO:0000256" key="5">
    <source>
        <dbReference type="SAM" id="Coils"/>
    </source>
</evidence>
<sequence length="584" mass="66872">NRLQFLPPIQEEVEGQVIDDEIESLQAKYKDVSRESTRQLEKLASIVKHKKLFDDLNEKLSNVFPNIEKSLRDINKGEFGKNPEQDSKNFGILKDLKADLIGHERRVKDLVQTGDKLVAVLEDMNMKKKADEVRHICAGLRRKHADFSEEVINKEQALDDAMSKQQSVVNRLEGLKSWIYEVDNRLDETSPISLDKDKLGQQLRDQRLLNVEIDSNKAHVERFAKEVPDMSKENAQELLYDLTERISEIEQKAENRTKELEEVSGSVTELEGNIAELDNWVTEAVESLKSKKKGANQKALKARVDTLYEEKREKEFDMENLRGLASRLIEDSRVMDQCALKESLADVESRWHELTELLVQQVSLEALTEVDGMLRYLDKAENAINTAEPISMDPETLSVQLRDHMSFNDDLSGKRNTVKDIINKCNRMLRETTNAQTDEIKSRLDSIKMQADIVCQLSAERLQQLEAALPLATQYGENQGEIQAWLDEMEAEVRAHGAPGDNLEQIKKQHETLRAAQQHVEDRKPYIDDLNATGLELMELCGDSDAGEIQNKLVSVNERYEKLKQHAREKLRGMSDARNKMTQE</sequence>
<dbReference type="SUPFAM" id="SSF46966">
    <property type="entry name" value="Spectrin repeat"/>
    <property type="match status" value="4"/>
</dbReference>
<dbReference type="InterPro" id="IPR002017">
    <property type="entry name" value="Spectrin_repeat"/>
</dbReference>
<protein>
    <submittedName>
        <fullName evidence="6">Uncharacterized protein</fullName>
    </submittedName>
</protein>
<keyword evidence="7" id="KW-1185">Reference proteome</keyword>
<reference evidence="6 7" key="1">
    <citation type="submission" date="2024-11" db="EMBL/GenBank/DDBJ databases">
        <title>Chromosome-level genome assembly of the freshwater bivalve Anodonta woodiana.</title>
        <authorList>
            <person name="Chen X."/>
        </authorList>
    </citation>
    <scope>NUCLEOTIDE SEQUENCE [LARGE SCALE GENOMIC DNA]</scope>
    <source>
        <strain evidence="6">MN2024</strain>
        <tissue evidence="6">Gills</tissue>
    </source>
</reference>
<dbReference type="InterPro" id="IPR050774">
    <property type="entry name" value="KCMF1/Dystrophin"/>
</dbReference>
<dbReference type="Gene3D" id="1.20.58.60">
    <property type="match status" value="4"/>
</dbReference>
<evidence type="ECO:0000256" key="4">
    <source>
        <dbReference type="ARBA" id="ARBA00023212"/>
    </source>
</evidence>
<feature type="non-terminal residue" evidence="6">
    <location>
        <position position="584"/>
    </location>
</feature>
<keyword evidence="4" id="KW-0206">Cytoskeleton</keyword>
<proteinExistence type="predicted"/>
<dbReference type="Proteomes" id="UP001634394">
    <property type="component" value="Unassembled WGS sequence"/>
</dbReference>
<evidence type="ECO:0000256" key="1">
    <source>
        <dbReference type="ARBA" id="ARBA00004496"/>
    </source>
</evidence>
<keyword evidence="3" id="KW-0106">Calcium</keyword>
<comment type="subcellular location">
    <subcellularLocation>
        <location evidence="1">Cytoplasm</location>
    </subcellularLocation>
</comment>
<feature type="coiled-coil region" evidence="5">
    <location>
        <begin position="503"/>
        <end position="584"/>
    </location>
</feature>
<dbReference type="EMBL" id="JBJQND010000014">
    <property type="protein sequence ID" value="KAL3854341.1"/>
    <property type="molecule type" value="Genomic_DNA"/>
</dbReference>
<dbReference type="PANTHER" id="PTHR12268">
    <property type="entry name" value="E3 UBIQUITIN-PROTEIN LIGASE KCMF1"/>
    <property type="match status" value="1"/>
</dbReference>
<feature type="non-terminal residue" evidence="6">
    <location>
        <position position="1"/>
    </location>
</feature>
<dbReference type="SMART" id="SM00150">
    <property type="entry name" value="SPEC"/>
    <property type="match status" value="5"/>
</dbReference>
<dbReference type="CDD" id="cd00176">
    <property type="entry name" value="SPEC"/>
    <property type="match status" value="1"/>
</dbReference>
<keyword evidence="5" id="KW-0175">Coiled coil</keyword>
<dbReference type="Pfam" id="PF00435">
    <property type="entry name" value="Spectrin"/>
    <property type="match status" value="2"/>
</dbReference>
<accession>A0ABD3V009</accession>
<name>A0ABD3V009_SINWO</name>
<evidence type="ECO:0000256" key="3">
    <source>
        <dbReference type="ARBA" id="ARBA00022837"/>
    </source>
</evidence>
<dbReference type="PANTHER" id="PTHR12268:SF14">
    <property type="entry name" value="DYSTROPHIN-1"/>
    <property type="match status" value="1"/>
</dbReference>
<evidence type="ECO:0000313" key="6">
    <source>
        <dbReference type="EMBL" id="KAL3854341.1"/>
    </source>
</evidence>